<dbReference type="EMBL" id="BAMD01000057">
    <property type="protein sequence ID" value="GAF04822.1"/>
    <property type="molecule type" value="Genomic_DNA"/>
</dbReference>
<proteinExistence type="predicted"/>
<sequence length="125" mass="14360">MENSQRFYQTGTEYYQNAMDLSGSNQQPSLITYNLISMSAEFLMSAILYENGIEPYKTGKDILATLIKNSLIPEKIKIKAIHLKKQCDYKKNTATLQIHHIVDLCKWLQDIKSWVDTQLKSAISI</sequence>
<evidence type="ECO:0000313" key="1">
    <source>
        <dbReference type="EMBL" id="GAF04822.1"/>
    </source>
</evidence>
<dbReference type="RefSeq" id="WP_027473399.1">
    <property type="nucleotide sequence ID" value="NZ_BAMD01000057.1"/>
</dbReference>
<comment type="caution">
    <text evidence="1">The sequence shown here is derived from an EMBL/GenBank/DDBJ whole genome shotgun (WGS) entry which is preliminary data.</text>
</comment>
<accession>W7Y945</accession>
<protein>
    <recommendedName>
        <fullName evidence="3">HEPN domain-containing protein</fullName>
    </recommendedName>
</protein>
<dbReference type="Proteomes" id="UP000019402">
    <property type="component" value="Unassembled WGS sequence"/>
</dbReference>
<name>W7Y945_9BACT</name>
<gene>
    <name evidence="1" type="ORF">JCM21142_93542</name>
</gene>
<dbReference type="STRING" id="869213.GCA_000517085_04106"/>
<dbReference type="AlphaFoldDB" id="W7Y945"/>
<evidence type="ECO:0000313" key="2">
    <source>
        <dbReference type="Proteomes" id="UP000019402"/>
    </source>
</evidence>
<reference evidence="1 2" key="1">
    <citation type="journal article" date="2014" name="Genome Announc.">
        <title>Draft Genome Sequence of Cytophaga fermentans JCM 21142T, a Facultative Anaerobe Isolated from Marine Mud.</title>
        <authorList>
            <person name="Starns D."/>
            <person name="Oshima K."/>
            <person name="Suda W."/>
            <person name="Iino T."/>
            <person name="Yuki M."/>
            <person name="Inoue J."/>
            <person name="Kitamura K."/>
            <person name="Iida T."/>
            <person name="Darby A."/>
            <person name="Hattori M."/>
            <person name="Ohkuma M."/>
        </authorList>
    </citation>
    <scope>NUCLEOTIDE SEQUENCE [LARGE SCALE GENOMIC DNA]</scope>
    <source>
        <strain evidence="1 2">JCM 21142</strain>
    </source>
</reference>
<evidence type="ECO:0008006" key="3">
    <source>
        <dbReference type="Google" id="ProtNLM"/>
    </source>
</evidence>
<keyword evidence="2" id="KW-1185">Reference proteome</keyword>
<dbReference type="OrthoDB" id="9900144at2"/>
<organism evidence="1 2">
    <name type="scientific">Saccharicrinis fermentans DSM 9555 = JCM 21142</name>
    <dbReference type="NCBI Taxonomy" id="869213"/>
    <lineage>
        <taxon>Bacteria</taxon>
        <taxon>Pseudomonadati</taxon>
        <taxon>Bacteroidota</taxon>
        <taxon>Bacteroidia</taxon>
        <taxon>Marinilabiliales</taxon>
        <taxon>Marinilabiliaceae</taxon>
        <taxon>Saccharicrinis</taxon>
    </lineage>
</organism>